<evidence type="ECO:0000256" key="1">
    <source>
        <dbReference type="ARBA" id="ARBA00022679"/>
    </source>
</evidence>
<keyword evidence="8" id="KW-1185">Reference proteome</keyword>
<keyword evidence="1" id="KW-0808">Transferase</keyword>
<dbReference type="GO" id="GO:0005524">
    <property type="term" value="F:ATP binding"/>
    <property type="evidence" value="ECO:0007669"/>
    <property type="project" value="UniProtKB-UniRule"/>
</dbReference>
<evidence type="ECO:0000256" key="4">
    <source>
        <dbReference type="RuleBase" id="RU362109"/>
    </source>
</evidence>
<feature type="region of interest" description="Disordered" evidence="5">
    <location>
        <begin position="150"/>
        <end position="171"/>
    </location>
</feature>
<dbReference type="PROSITE" id="PS50127">
    <property type="entry name" value="UBC_2"/>
    <property type="match status" value="1"/>
</dbReference>
<accession>A0A8K1C4X5</accession>
<evidence type="ECO:0000256" key="3">
    <source>
        <dbReference type="PROSITE-ProRule" id="PRU10133"/>
    </source>
</evidence>
<proteinExistence type="inferred from homology"/>
<dbReference type="InterPro" id="IPR023313">
    <property type="entry name" value="UBQ-conjugating_AS"/>
</dbReference>
<keyword evidence="4" id="KW-0547">Nucleotide-binding</keyword>
<dbReference type="SMART" id="SM00212">
    <property type="entry name" value="UBCc"/>
    <property type="match status" value="1"/>
</dbReference>
<dbReference type="OrthoDB" id="269518at2759"/>
<evidence type="ECO:0000313" key="7">
    <source>
        <dbReference type="EMBL" id="TMW56509.1"/>
    </source>
</evidence>
<dbReference type="EMBL" id="SPLM01000145">
    <property type="protein sequence ID" value="TMW56509.1"/>
    <property type="molecule type" value="Genomic_DNA"/>
</dbReference>
<dbReference type="FunFam" id="3.10.110.10:FF:000061">
    <property type="entry name" value="Ubiquitin-conjugating enzyme E2 8"/>
    <property type="match status" value="1"/>
</dbReference>
<evidence type="ECO:0000259" key="6">
    <source>
        <dbReference type="PROSITE" id="PS50127"/>
    </source>
</evidence>
<dbReference type="GO" id="GO:0016740">
    <property type="term" value="F:transferase activity"/>
    <property type="evidence" value="ECO:0007669"/>
    <property type="project" value="UniProtKB-KW"/>
</dbReference>
<comment type="similarity">
    <text evidence="4">Belongs to the ubiquitin-conjugating enzyme family.</text>
</comment>
<dbReference type="CDD" id="cd23797">
    <property type="entry name" value="UBCc_UBE2H"/>
    <property type="match status" value="1"/>
</dbReference>
<keyword evidence="2 4" id="KW-0833">Ubl conjugation pathway</keyword>
<dbReference type="PANTHER" id="PTHR24068">
    <property type="entry name" value="UBIQUITIN-CONJUGATING ENZYME E2"/>
    <property type="match status" value="1"/>
</dbReference>
<dbReference type="Proteomes" id="UP000794436">
    <property type="component" value="Unassembled WGS sequence"/>
</dbReference>
<evidence type="ECO:0000256" key="5">
    <source>
        <dbReference type="SAM" id="MobiDB-lite"/>
    </source>
</evidence>
<dbReference type="PROSITE" id="PS00183">
    <property type="entry name" value="UBC_1"/>
    <property type="match status" value="1"/>
</dbReference>
<reference evidence="7" key="1">
    <citation type="submission" date="2019-03" db="EMBL/GenBank/DDBJ databases">
        <title>Long read genome sequence of the mycoparasitic Pythium oligandrum ATCC 38472 isolated from sugarbeet rhizosphere.</title>
        <authorList>
            <person name="Gaulin E."/>
        </authorList>
    </citation>
    <scope>NUCLEOTIDE SEQUENCE</scope>
    <source>
        <strain evidence="7">ATCC 38472_TT</strain>
    </source>
</reference>
<gene>
    <name evidence="7" type="ORF">Poli38472_006519</name>
</gene>
<dbReference type="InterPro" id="IPR000608">
    <property type="entry name" value="UBC"/>
</dbReference>
<evidence type="ECO:0000256" key="2">
    <source>
        <dbReference type="ARBA" id="ARBA00022786"/>
    </source>
</evidence>
<organism evidence="7 8">
    <name type="scientific">Pythium oligandrum</name>
    <name type="common">Mycoparasitic fungus</name>
    <dbReference type="NCBI Taxonomy" id="41045"/>
    <lineage>
        <taxon>Eukaryota</taxon>
        <taxon>Sar</taxon>
        <taxon>Stramenopiles</taxon>
        <taxon>Oomycota</taxon>
        <taxon>Peronosporomycetes</taxon>
        <taxon>Pythiales</taxon>
        <taxon>Pythiaceae</taxon>
        <taxon>Pythium</taxon>
    </lineage>
</organism>
<name>A0A8K1C4X5_PYTOL</name>
<dbReference type="AlphaFoldDB" id="A0A8K1C4X5"/>
<protein>
    <recommendedName>
        <fullName evidence="6">UBC core domain-containing protein</fullName>
    </recommendedName>
</protein>
<dbReference type="Pfam" id="PF00179">
    <property type="entry name" value="UQ_con"/>
    <property type="match status" value="1"/>
</dbReference>
<dbReference type="InterPro" id="IPR016135">
    <property type="entry name" value="UBQ-conjugating_enzyme/RWD"/>
</dbReference>
<feature type="domain" description="UBC core" evidence="6">
    <location>
        <begin position="3"/>
        <end position="149"/>
    </location>
</feature>
<feature type="compositionally biased region" description="Acidic residues" evidence="5">
    <location>
        <begin position="155"/>
        <end position="171"/>
    </location>
</feature>
<comment type="caution">
    <text evidence="7">The sequence shown here is derived from an EMBL/GenBank/DDBJ whole genome shotgun (WGS) entry which is preliminary data.</text>
</comment>
<dbReference type="SUPFAM" id="SSF54495">
    <property type="entry name" value="UBC-like"/>
    <property type="match status" value="1"/>
</dbReference>
<feature type="active site" description="Glycyl thioester intermediate" evidence="3">
    <location>
        <position position="86"/>
    </location>
</feature>
<dbReference type="Gene3D" id="3.10.110.10">
    <property type="entry name" value="Ubiquitin Conjugating Enzyme"/>
    <property type="match status" value="1"/>
</dbReference>
<keyword evidence="4" id="KW-0067">ATP-binding</keyword>
<sequence length="171" mass="19469">MGSMNKRRETDVMKLMMSDYEVQLTDETKTNDFHVKFHGPAETPYEGGVWKIHVSLPKEYPFKSPSIGFVNRIYHPNVDDMSGSVCLDVINQTWSPMFELVNVFEVFIPQLLRYPNPSDPLNGEAASLLMKDADAYNAKVKEYVRNYASQPIDMGNDDDESDVSDMSDIES</sequence>
<evidence type="ECO:0000313" key="8">
    <source>
        <dbReference type="Proteomes" id="UP000794436"/>
    </source>
</evidence>